<name>A0A6A6RRW1_9PLEO</name>
<dbReference type="AlphaFoldDB" id="A0A6A6RRW1"/>
<reference evidence="1" key="1">
    <citation type="journal article" date="2020" name="Stud. Mycol.">
        <title>101 Dothideomycetes genomes: a test case for predicting lifestyles and emergence of pathogens.</title>
        <authorList>
            <person name="Haridas S."/>
            <person name="Albert R."/>
            <person name="Binder M."/>
            <person name="Bloem J."/>
            <person name="Labutti K."/>
            <person name="Salamov A."/>
            <person name="Andreopoulos B."/>
            <person name="Baker S."/>
            <person name="Barry K."/>
            <person name="Bills G."/>
            <person name="Bluhm B."/>
            <person name="Cannon C."/>
            <person name="Castanera R."/>
            <person name="Culley D."/>
            <person name="Daum C."/>
            <person name="Ezra D."/>
            <person name="Gonzalez J."/>
            <person name="Henrissat B."/>
            <person name="Kuo A."/>
            <person name="Liang C."/>
            <person name="Lipzen A."/>
            <person name="Lutzoni F."/>
            <person name="Magnuson J."/>
            <person name="Mondo S."/>
            <person name="Nolan M."/>
            <person name="Ohm R."/>
            <person name="Pangilinan J."/>
            <person name="Park H.-J."/>
            <person name="Ramirez L."/>
            <person name="Alfaro M."/>
            <person name="Sun H."/>
            <person name="Tritt A."/>
            <person name="Yoshinaga Y."/>
            <person name="Zwiers L.-H."/>
            <person name="Turgeon B."/>
            <person name="Goodwin S."/>
            <person name="Spatafora J."/>
            <person name="Crous P."/>
            <person name="Grigoriev I."/>
        </authorList>
    </citation>
    <scope>NUCLEOTIDE SEQUENCE</scope>
    <source>
        <strain evidence="1">CBS 473.64</strain>
    </source>
</reference>
<dbReference type="Proteomes" id="UP000799753">
    <property type="component" value="Unassembled WGS sequence"/>
</dbReference>
<proteinExistence type="predicted"/>
<sequence>MLGLVKRRHGCCWDIDCLGMGLDAWNLVGMSVVLLHPRSMSLDGDFDGSCCKAVWKLRASCLAYLVTSHPSNPVAFQELGCEYAVSFCTVVVATHSPFNVEKTARRKIDGISSTQTTFFLPHSFSLHLSIIVRRGVLSHARALPSSVSHCGKKAGRMKVSNIQS</sequence>
<protein>
    <submittedName>
        <fullName evidence="1">Uncharacterized protein</fullName>
    </submittedName>
</protein>
<evidence type="ECO:0000313" key="1">
    <source>
        <dbReference type="EMBL" id="KAF2638080.1"/>
    </source>
</evidence>
<keyword evidence="2" id="KW-1185">Reference proteome</keyword>
<evidence type="ECO:0000313" key="2">
    <source>
        <dbReference type="Proteomes" id="UP000799753"/>
    </source>
</evidence>
<organism evidence="1 2">
    <name type="scientific">Massarina eburnea CBS 473.64</name>
    <dbReference type="NCBI Taxonomy" id="1395130"/>
    <lineage>
        <taxon>Eukaryota</taxon>
        <taxon>Fungi</taxon>
        <taxon>Dikarya</taxon>
        <taxon>Ascomycota</taxon>
        <taxon>Pezizomycotina</taxon>
        <taxon>Dothideomycetes</taxon>
        <taxon>Pleosporomycetidae</taxon>
        <taxon>Pleosporales</taxon>
        <taxon>Massarineae</taxon>
        <taxon>Massarinaceae</taxon>
        <taxon>Massarina</taxon>
    </lineage>
</organism>
<gene>
    <name evidence="1" type="ORF">P280DRAFT_90503</name>
</gene>
<accession>A0A6A6RRW1</accession>
<dbReference type="EMBL" id="MU006791">
    <property type="protein sequence ID" value="KAF2638080.1"/>
    <property type="molecule type" value="Genomic_DNA"/>
</dbReference>